<evidence type="ECO:0000313" key="4">
    <source>
        <dbReference type="Proteomes" id="UP000075737"/>
    </source>
</evidence>
<dbReference type="STRING" id="520767.ATZ99_01750"/>
<dbReference type="RefSeq" id="WP_068747368.1">
    <property type="nucleotide sequence ID" value="NZ_LOHZ01000015.1"/>
</dbReference>
<protein>
    <recommendedName>
        <fullName evidence="2">ChrB N-terminal domain-containing protein</fullName>
    </recommendedName>
</protein>
<gene>
    <name evidence="3" type="ORF">ATZ99_01750</name>
</gene>
<feature type="domain" description="ChrB N-terminal" evidence="2">
    <location>
        <begin position="24"/>
        <end position="179"/>
    </location>
</feature>
<accession>A0A162N1B0</accession>
<sequence length="182" mass="21805">MKEDQTKEWLLFVYKVPKEPSTQRVKVWRKLKDMGAFYIQQSVAIMPYFEEAGKEILQIALDIRNNGGESYAFTVHNISDKDSNMLIANFNKQRDEEYQELIDKCEDFLKEIQKETERENFTFAELEENDEELDKLKRWHEKINKRDFFNAPKRDSALRIIEECENALKEFSNKIYQREGMA</sequence>
<name>A0A162N1B0_9FIRM</name>
<feature type="coiled-coil region" evidence="1">
    <location>
        <begin position="98"/>
        <end position="129"/>
    </location>
</feature>
<evidence type="ECO:0000313" key="3">
    <source>
        <dbReference type="EMBL" id="KYO68666.1"/>
    </source>
</evidence>
<reference evidence="3 4" key="1">
    <citation type="submission" date="2015-12" db="EMBL/GenBank/DDBJ databases">
        <title>Draft genome of Thermovenabulum gondwanense isolated from a red thermophilic microbial mat colonisisng an outflow channel of a bore well.</title>
        <authorList>
            <person name="Patel B.K."/>
        </authorList>
    </citation>
    <scope>NUCLEOTIDE SEQUENCE [LARGE SCALE GENOMIC DNA]</scope>
    <source>
        <strain evidence="3 4">R270</strain>
    </source>
</reference>
<evidence type="ECO:0000259" key="2">
    <source>
        <dbReference type="Pfam" id="PF20229"/>
    </source>
</evidence>
<dbReference type="Pfam" id="PF20229">
    <property type="entry name" value="ChrB_N"/>
    <property type="match status" value="1"/>
</dbReference>
<dbReference type="OrthoDB" id="9784302at2"/>
<keyword evidence="1" id="KW-0175">Coiled coil</keyword>
<dbReference type="Proteomes" id="UP000075737">
    <property type="component" value="Unassembled WGS sequence"/>
</dbReference>
<dbReference type="InterPro" id="IPR046858">
    <property type="entry name" value="ChrB_N"/>
</dbReference>
<proteinExistence type="predicted"/>
<organism evidence="3 4">
    <name type="scientific">Thermovenabulum gondwanense</name>
    <dbReference type="NCBI Taxonomy" id="520767"/>
    <lineage>
        <taxon>Bacteria</taxon>
        <taxon>Bacillati</taxon>
        <taxon>Bacillota</taxon>
        <taxon>Clostridia</taxon>
        <taxon>Thermosediminibacterales</taxon>
        <taxon>Thermosediminibacteraceae</taxon>
        <taxon>Thermovenabulum</taxon>
    </lineage>
</organism>
<keyword evidence="4" id="KW-1185">Reference proteome</keyword>
<dbReference type="AlphaFoldDB" id="A0A162N1B0"/>
<comment type="caution">
    <text evidence="3">The sequence shown here is derived from an EMBL/GenBank/DDBJ whole genome shotgun (WGS) entry which is preliminary data.</text>
</comment>
<evidence type="ECO:0000256" key="1">
    <source>
        <dbReference type="SAM" id="Coils"/>
    </source>
</evidence>
<dbReference type="EMBL" id="LOHZ01000015">
    <property type="protein sequence ID" value="KYO68666.1"/>
    <property type="molecule type" value="Genomic_DNA"/>
</dbReference>